<reference evidence="3" key="1">
    <citation type="journal article" date="2011" name="Nature">
        <title>Genome sequence and analysis of the tuber crop potato.</title>
        <authorList>
            <consortium name="The Potato Genome Sequencing Consortium"/>
        </authorList>
    </citation>
    <scope>NUCLEOTIDE SEQUENCE [LARGE SCALE GENOMIC DNA]</scope>
    <source>
        <strain evidence="3">cv. DM1-3 516 R44</strain>
    </source>
</reference>
<evidence type="ECO:0000256" key="1">
    <source>
        <dbReference type="SAM" id="MobiDB-lite"/>
    </source>
</evidence>
<sequence length="258" mass="29623">MLNQPYEVVATLLDKMVETNKEAQKKYEWNKLVAQVDVLSKRVMGLEEQAREKEKNFSLRERKQRKRHEGVQSDDTSSLIQQKLDEHDKKLNDMKENIDMLNEVTTLNSMIIQLQDAQITHLMMDHYPPFAEDSPNYTMGDFEDEEYQSGAEWRATDPVGESSKTPVINAISSFDSIHPLSLDSVKLGELRKVLVIRPPDRRPRWSPPFEQSTAAEKFCKTPRSKNLFGEAPNHSEVKVLSPNGNELDKLQANAQKGR</sequence>
<keyword evidence="3" id="KW-1185">Reference proteome</keyword>
<proteinExistence type="predicted"/>
<evidence type="ECO:0000313" key="2">
    <source>
        <dbReference type="EnsemblPlants" id="PGSC0003DMT400092476"/>
    </source>
</evidence>
<dbReference type="AlphaFoldDB" id="M1DPW0"/>
<dbReference type="EnsemblPlants" id="PGSC0003DMT400092476">
    <property type="protein sequence ID" value="PGSC0003DMT400092476"/>
    <property type="gene ID" value="PGSC0003DMG400042047"/>
</dbReference>
<feature type="region of interest" description="Disordered" evidence="1">
    <location>
        <begin position="224"/>
        <end position="258"/>
    </location>
</feature>
<dbReference type="PaxDb" id="4113-PGSC0003DMT400092476"/>
<organism evidence="2 3">
    <name type="scientific">Solanum tuberosum</name>
    <name type="common">Potato</name>
    <dbReference type="NCBI Taxonomy" id="4113"/>
    <lineage>
        <taxon>Eukaryota</taxon>
        <taxon>Viridiplantae</taxon>
        <taxon>Streptophyta</taxon>
        <taxon>Embryophyta</taxon>
        <taxon>Tracheophyta</taxon>
        <taxon>Spermatophyta</taxon>
        <taxon>Magnoliopsida</taxon>
        <taxon>eudicotyledons</taxon>
        <taxon>Gunneridae</taxon>
        <taxon>Pentapetalae</taxon>
        <taxon>asterids</taxon>
        <taxon>lamiids</taxon>
        <taxon>Solanales</taxon>
        <taxon>Solanaceae</taxon>
        <taxon>Solanoideae</taxon>
        <taxon>Solaneae</taxon>
        <taxon>Solanum</taxon>
    </lineage>
</organism>
<name>M1DPW0_SOLTU</name>
<dbReference type="Gramene" id="PGSC0003DMT400092476">
    <property type="protein sequence ID" value="PGSC0003DMT400092476"/>
    <property type="gene ID" value="PGSC0003DMG400042047"/>
</dbReference>
<accession>M1DPW0</accession>
<dbReference type="InParanoid" id="M1DPW0"/>
<dbReference type="HOGENOM" id="CLU_1079295_0_0_1"/>
<reference evidence="2" key="2">
    <citation type="submission" date="2015-06" db="UniProtKB">
        <authorList>
            <consortium name="EnsemblPlants"/>
        </authorList>
    </citation>
    <scope>IDENTIFICATION</scope>
    <source>
        <strain evidence="2">DM1-3 516 R44</strain>
    </source>
</reference>
<evidence type="ECO:0000313" key="3">
    <source>
        <dbReference type="Proteomes" id="UP000011115"/>
    </source>
</evidence>
<feature type="region of interest" description="Disordered" evidence="1">
    <location>
        <begin position="50"/>
        <end position="78"/>
    </location>
</feature>
<dbReference type="Proteomes" id="UP000011115">
    <property type="component" value="Unassembled WGS sequence"/>
</dbReference>
<protein>
    <recommendedName>
        <fullName evidence="4">Integrase core domain containing protein</fullName>
    </recommendedName>
</protein>
<feature type="compositionally biased region" description="Basic and acidic residues" evidence="1">
    <location>
        <begin position="50"/>
        <end position="61"/>
    </location>
</feature>
<evidence type="ECO:0008006" key="4">
    <source>
        <dbReference type="Google" id="ProtNLM"/>
    </source>
</evidence>